<dbReference type="RefSeq" id="WP_062797678.1">
    <property type="nucleotide sequence ID" value="NZ_CBCRXS010000002.1"/>
</dbReference>
<dbReference type="Gene3D" id="3.40.50.12780">
    <property type="entry name" value="N-terminal domain of ligase-like"/>
    <property type="match status" value="1"/>
</dbReference>
<dbReference type="OrthoDB" id="179194at2"/>
<sequence length="454" mass="50277">MTELDDDLKALQRDIRNAVREAPGGIDERQRRRLDELVAHVRQYSPYFGRLYRDLPWSGAPITDLPITSKTELMDSFDEWVTDPRVTLDGVQKFVGDQASAGSAFLGDYLVTTTSGTTGHVGYFVTEEFAFRVTRALGTRERRMSVVETARFLRRGRRTAVIAATSGHHMARALLARQQVQAGERQLARLLPVDTPIGELVDQLNAFDPAVLSGYSSTLLLLAEEQARRRLHIRPVIVRPIAEGMTPEMAKRLRDAWQAPVVNSYGANECMFIARECGLGWQHLNADWVVLEPIDRDGRPTAPGVASHSVLLTTLFRRVQPIIRYQLGDSITMKSDACECGNRLPAFRVSGRVAEFLHVESSGGVREFAPSEIGAALGAVTRWAQYQFVRTSATRVGVRVRPVVGDDRAVVAAEMVAGLTTFFVERGVPEVTVFDTGESPQQSPGGKYLRVVSQ</sequence>
<dbReference type="InterPro" id="IPR053158">
    <property type="entry name" value="CapK_Type1_Caps_Biosynth"/>
</dbReference>
<evidence type="ECO:0000313" key="2">
    <source>
        <dbReference type="Proteomes" id="UP000274762"/>
    </source>
</evidence>
<dbReference type="SUPFAM" id="SSF56801">
    <property type="entry name" value="Acetyl-CoA synthetase-like"/>
    <property type="match status" value="1"/>
</dbReference>
<dbReference type="AlphaFoldDB" id="A0A495K400"/>
<gene>
    <name evidence="1" type="ORF">DFJ75_2751</name>
</gene>
<dbReference type="EMBL" id="RBKV01000001">
    <property type="protein sequence ID" value="RKR95921.1"/>
    <property type="molecule type" value="Genomic_DNA"/>
</dbReference>
<organism evidence="1 2">
    <name type="scientific">Williamsia marianensis</name>
    <dbReference type="NCBI Taxonomy" id="85044"/>
    <lineage>
        <taxon>Bacteria</taxon>
        <taxon>Bacillati</taxon>
        <taxon>Actinomycetota</taxon>
        <taxon>Actinomycetes</taxon>
        <taxon>Mycobacteriales</taxon>
        <taxon>Nocardiaceae</taxon>
        <taxon>Williamsia</taxon>
    </lineage>
</organism>
<accession>A0A495K400</accession>
<keyword evidence="1" id="KW-0436">Ligase</keyword>
<dbReference type="Proteomes" id="UP000274762">
    <property type="component" value="Unassembled WGS sequence"/>
</dbReference>
<dbReference type="GO" id="GO:0016874">
    <property type="term" value="F:ligase activity"/>
    <property type="evidence" value="ECO:0007669"/>
    <property type="project" value="UniProtKB-KW"/>
</dbReference>
<dbReference type="PANTHER" id="PTHR36932">
    <property type="entry name" value="CAPSULAR POLYSACCHARIDE BIOSYNTHESIS PROTEIN"/>
    <property type="match status" value="1"/>
</dbReference>
<name>A0A495K400_WILMA</name>
<proteinExistence type="predicted"/>
<protein>
    <submittedName>
        <fullName evidence="1">Phenylacetate-coenzyme A ligase PaaK-like adenylate-forming protein</fullName>
    </submittedName>
</protein>
<evidence type="ECO:0000313" key="1">
    <source>
        <dbReference type="EMBL" id="RKR95921.1"/>
    </source>
</evidence>
<dbReference type="PANTHER" id="PTHR36932:SF1">
    <property type="entry name" value="CAPSULAR POLYSACCHARIDE BIOSYNTHESIS PROTEIN"/>
    <property type="match status" value="1"/>
</dbReference>
<dbReference type="InterPro" id="IPR042099">
    <property type="entry name" value="ANL_N_sf"/>
</dbReference>
<comment type="caution">
    <text evidence="1">The sequence shown here is derived from an EMBL/GenBank/DDBJ whole genome shotgun (WGS) entry which is preliminary data.</text>
</comment>
<reference evidence="1 2" key="1">
    <citation type="submission" date="2018-10" db="EMBL/GenBank/DDBJ databases">
        <title>Sequencing the genomes of 1000 actinobacteria strains.</title>
        <authorList>
            <person name="Klenk H.-P."/>
        </authorList>
    </citation>
    <scope>NUCLEOTIDE SEQUENCE [LARGE SCALE GENOMIC DNA]</scope>
    <source>
        <strain evidence="1 2">DSM 44343</strain>
    </source>
</reference>